<keyword evidence="1" id="KW-1185">Reference proteome</keyword>
<reference evidence="2" key="2">
    <citation type="submission" date="2025-08" db="UniProtKB">
        <authorList>
            <consortium name="RefSeq"/>
        </authorList>
    </citation>
    <scope>IDENTIFICATION</scope>
    <source>
        <tissue evidence="2">Leaf</tissue>
    </source>
</reference>
<gene>
    <name evidence="2" type="primary">LOC142181105</name>
</gene>
<name>A0AC58UJ27_TOBAC</name>
<evidence type="ECO:0000313" key="2">
    <source>
        <dbReference type="RefSeq" id="XP_075109493.1"/>
    </source>
</evidence>
<evidence type="ECO:0000313" key="1">
    <source>
        <dbReference type="Proteomes" id="UP000790787"/>
    </source>
</evidence>
<reference evidence="1" key="1">
    <citation type="journal article" date="2014" name="Nat. Commun.">
        <title>The tobacco genome sequence and its comparison with those of tomato and potato.</title>
        <authorList>
            <person name="Sierro N."/>
            <person name="Battey J.N."/>
            <person name="Ouadi S."/>
            <person name="Bakaher N."/>
            <person name="Bovet L."/>
            <person name="Willig A."/>
            <person name="Goepfert S."/>
            <person name="Peitsch M.C."/>
            <person name="Ivanov N.V."/>
        </authorList>
    </citation>
    <scope>NUCLEOTIDE SEQUENCE [LARGE SCALE GENOMIC DNA]</scope>
</reference>
<protein>
    <submittedName>
        <fullName evidence="2">Uncharacterized protein LOC142181105</fullName>
    </submittedName>
</protein>
<accession>A0AC58UJ27</accession>
<organism evidence="1 2">
    <name type="scientific">Nicotiana tabacum</name>
    <name type="common">Common tobacco</name>
    <dbReference type="NCBI Taxonomy" id="4097"/>
    <lineage>
        <taxon>Eukaryota</taxon>
        <taxon>Viridiplantae</taxon>
        <taxon>Streptophyta</taxon>
        <taxon>Embryophyta</taxon>
        <taxon>Tracheophyta</taxon>
        <taxon>Spermatophyta</taxon>
        <taxon>Magnoliopsida</taxon>
        <taxon>eudicotyledons</taxon>
        <taxon>Gunneridae</taxon>
        <taxon>Pentapetalae</taxon>
        <taxon>asterids</taxon>
        <taxon>lamiids</taxon>
        <taxon>Solanales</taxon>
        <taxon>Solanaceae</taxon>
        <taxon>Nicotianoideae</taxon>
        <taxon>Nicotianeae</taxon>
        <taxon>Nicotiana</taxon>
    </lineage>
</organism>
<dbReference type="RefSeq" id="XP_075109493.1">
    <property type="nucleotide sequence ID" value="XM_075253392.1"/>
</dbReference>
<dbReference type="Proteomes" id="UP000790787">
    <property type="component" value="Chromosome 5"/>
</dbReference>
<proteinExistence type="predicted"/>
<sequence>MPDDPPYSPYLPAYHNFPNHPSSSITRPPTIFSQKFPPVISTIPNNEYPLKAHDQNYPVEVAYKVPDSYKKSPRDKLHVENERFTGREGKDGIPKRLKGIEKSLKNEQGREDQGSMAYKELSVSPDVRLPAGFKVPKFNLYDGCGDPVAHLRVYCSEMRSVGEKDVLLMAYFSKSLTGAALDWYIRQDVGKWPTLGDMTQDFVRYFQYRSGITPYCSSLSRMEKKPEESFREFGLRWREQASRVNNPIGEEEMVELFLRAQGPTYFSHLIPALGNPFKDVLKMRELVEEGIKSGKIMSCSKDIQNIPVSLGGRKRNKKDDPMVFPDQHLHPRHRPHGYPDAPGDPLQCHFSPRNSQNCTSLSQYPAPPNAYPPPRAYRKPPGSGFRPNQAFTNERLLKKEKAFTPLGVSYTSLFQKLKQSDMLKPIQIKMPNPLPKKFDFSQRCAYCSDAPGHDIEKCWNLKKAIQKLIDVATLSYKIQMQQTLAKVHRLCTMRCIW</sequence>